<keyword evidence="3" id="KW-0720">Serine protease</keyword>
<dbReference type="AlphaFoldDB" id="A0A4R9K058"/>
<keyword evidence="6" id="KW-1185">Reference proteome</keyword>
<dbReference type="SMART" id="SM00245">
    <property type="entry name" value="TSPc"/>
    <property type="match status" value="1"/>
</dbReference>
<sequence>MRFPKYFYLTKKLILILVFITSIQIQAQSNFGASIERKTQEILYILYERHYLGKSRIQPSLAEEVKRLFWMNLDPQGFYFIKEDLDLLGRKPFHLDFSNPGEVSSFFSSTSQLFKERLKLTLEYLNELEKSHASGITKGKFEFYQERKTEFAKDKVAWKERWERYLRYRILTKKFYSEPFADRKEFEKSLSVSESILRNEVIQREKERIKSILEHQDGFESYMGSQFLNSILEKFDPHSSYFSAAEKRRFETSLSSKGFSFGIVFNRNFFGDTKIERLVPGSPAWKSEKLNHGDRVLEVRFPDEKNRTVLTSDFSPEEMESVLSGTKTKKAIFKIRKNDGRIFFIPLVQEKIGLEENTISSYLLSGKNNIGYLYLPAFYTEWEREGGGCAEDIAREIIKLKRDNIKGLILDLRNNGGGSLEEALDLAGIFIDQGPLFVQKASDSELSLLKDSNRGTVYDGPLVVLLNGQSASASEFLASALQNYNRAVIVGSPSYGKATSQILLSLEENKKGNSDFLKLTTHLYFGVQGMTHQQKGIIPDISLPDLSDLSGRERDIQEAIRSEQIYKEIVYKKLPELELSNLRDLSEDRVDDSENFSKIKSMASKLRKKMKSMDEVSLDSSDFFEEFSELVKFYENYQIATNKKSDSFTVDTHSFDRGLEKLDTYTREIHLERKSRLEEDIYLDEAYKIIGDYIQIYGKKSKD</sequence>
<dbReference type="GO" id="GO:0006508">
    <property type="term" value="P:proteolysis"/>
    <property type="evidence" value="ECO:0007669"/>
    <property type="project" value="UniProtKB-KW"/>
</dbReference>
<dbReference type="InterPro" id="IPR040573">
    <property type="entry name" value="TSP_N"/>
</dbReference>
<dbReference type="Pfam" id="PF17804">
    <property type="entry name" value="TSP_NTD"/>
    <property type="match status" value="1"/>
</dbReference>
<reference evidence="5" key="1">
    <citation type="journal article" date="2019" name="PLoS Negl. Trop. Dis.">
        <title>Revisiting the worldwide diversity of Leptospira species in the environment.</title>
        <authorList>
            <person name="Vincent A.T."/>
            <person name="Schiettekatte O."/>
            <person name="Bourhy P."/>
            <person name="Veyrier F.J."/>
            <person name="Picardeau M."/>
        </authorList>
    </citation>
    <scope>NUCLEOTIDE SEQUENCE [LARGE SCALE GENOMIC DNA]</scope>
    <source>
        <strain evidence="5">201702455</strain>
    </source>
</reference>
<dbReference type="GO" id="GO:0008236">
    <property type="term" value="F:serine-type peptidase activity"/>
    <property type="evidence" value="ECO:0007669"/>
    <property type="project" value="UniProtKB-KW"/>
</dbReference>
<dbReference type="RefSeq" id="WP_135650944.1">
    <property type="nucleotide sequence ID" value="NZ_RQGF01000034.1"/>
</dbReference>
<dbReference type="InterPro" id="IPR036034">
    <property type="entry name" value="PDZ_sf"/>
</dbReference>
<organism evidence="5 6">
    <name type="scientific">Leptospira sarikeiensis</name>
    <dbReference type="NCBI Taxonomy" id="2484943"/>
    <lineage>
        <taxon>Bacteria</taxon>
        <taxon>Pseudomonadati</taxon>
        <taxon>Spirochaetota</taxon>
        <taxon>Spirochaetia</taxon>
        <taxon>Leptospirales</taxon>
        <taxon>Leptospiraceae</taxon>
        <taxon>Leptospira</taxon>
    </lineage>
</organism>
<dbReference type="GO" id="GO:0030288">
    <property type="term" value="C:outer membrane-bounded periplasmic space"/>
    <property type="evidence" value="ECO:0007669"/>
    <property type="project" value="TreeGrafter"/>
</dbReference>
<proteinExistence type="predicted"/>
<protein>
    <recommendedName>
        <fullName evidence="4">Tail specific protease domain-containing protein</fullName>
    </recommendedName>
</protein>
<evidence type="ECO:0000256" key="1">
    <source>
        <dbReference type="ARBA" id="ARBA00022670"/>
    </source>
</evidence>
<dbReference type="PANTHER" id="PTHR32060">
    <property type="entry name" value="TAIL-SPECIFIC PROTEASE"/>
    <property type="match status" value="1"/>
</dbReference>
<evidence type="ECO:0000259" key="4">
    <source>
        <dbReference type="SMART" id="SM00245"/>
    </source>
</evidence>
<dbReference type="GO" id="GO:0007165">
    <property type="term" value="P:signal transduction"/>
    <property type="evidence" value="ECO:0007669"/>
    <property type="project" value="TreeGrafter"/>
</dbReference>
<accession>A0A4R9K058</accession>
<dbReference type="GO" id="GO:0004175">
    <property type="term" value="F:endopeptidase activity"/>
    <property type="evidence" value="ECO:0007669"/>
    <property type="project" value="TreeGrafter"/>
</dbReference>
<dbReference type="InterPro" id="IPR005151">
    <property type="entry name" value="Tail-specific_protease"/>
</dbReference>
<evidence type="ECO:0000256" key="2">
    <source>
        <dbReference type="ARBA" id="ARBA00022801"/>
    </source>
</evidence>
<dbReference type="PANTHER" id="PTHR32060:SF22">
    <property type="entry name" value="CARBOXYL-TERMINAL-PROCESSING PEPTIDASE 3, CHLOROPLASTIC"/>
    <property type="match status" value="1"/>
</dbReference>
<evidence type="ECO:0000313" key="5">
    <source>
        <dbReference type="EMBL" id="TGL59022.1"/>
    </source>
</evidence>
<dbReference type="EMBL" id="RQGF01000034">
    <property type="protein sequence ID" value="TGL59022.1"/>
    <property type="molecule type" value="Genomic_DNA"/>
</dbReference>
<dbReference type="InterPro" id="IPR004447">
    <property type="entry name" value="Peptidase_S41A"/>
</dbReference>
<comment type="caution">
    <text evidence="5">The sequence shown here is derived from an EMBL/GenBank/DDBJ whole genome shotgun (WGS) entry which is preliminary data.</text>
</comment>
<dbReference type="InterPro" id="IPR020992">
    <property type="entry name" value="Tail_Prtase_C"/>
</dbReference>
<dbReference type="Pfam" id="PF11818">
    <property type="entry name" value="DUF3340"/>
    <property type="match status" value="1"/>
</dbReference>
<dbReference type="InterPro" id="IPR029045">
    <property type="entry name" value="ClpP/crotonase-like_dom_sf"/>
</dbReference>
<dbReference type="Proteomes" id="UP000297762">
    <property type="component" value="Unassembled WGS sequence"/>
</dbReference>
<gene>
    <name evidence="5" type="ORF">EHQ64_16705</name>
</gene>
<keyword evidence="2" id="KW-0378">Hydrolase</keyword>
<dbReference type="Gene3D" id="3.90.226.10">
    <property type="entry name" value="2-enoyl-CoA Hydratase, Chain A, domain 1"/>
    <property type="match status" value="1"/>
</dbReference>
<feature type="domain" description="Tail specific protease" evidence="4">
    <location>
        <begin position="340"/>
        <end position="544"/>
    </location>
</feature>
<keyword evidence="1" id="KW-0645">Protease</keyword>
<evidence type="ECO:0000313" key="6">
    <source>
        <dbReference type="Proteomes" id="UP000297762"/>
    </source>
</evidence>
<name>A0A4R9K058_9LEPT</name>
<evidence type="ECO:0000256" key="3">
    <source>
        <dbReference type="ARBA" id="ARBA00022825"/>
    </source>
</evidence>
<dbReference type="Pfam" id="PF03572">
    <property type="entry name" value="Peptidase_S41"/>
    <property type="match status" value="1"/>
</dbReference>
<dbReference type="SUPFAM" id="SSF50156">
    <property type="entry name" value="PDZ domain-like"/>
    <property type="match status" value="1"/>
</dbReference>
<dbReference type="SUPFAM" id="SSF52096">
    <property type="entry name" value="ClpP/crotonase"/>
    <property type="match status" value="1"/>
</dbReference>
<dbReference type="Gene3D" id="2.30.42.10">
    <property type="match status" value="1"/>
</dbReference>
<dbReference type="OrthoDB" id="9812068at2"/>
<dbReference type="CDD" id="cd07560">
    <property type="entry name" value="Peptidase_S41_CPP"/>
    <property type="match status" value="1"/>
</dbReference>